<dbReference type="HOGENOM" id="CLU_000604_1_2_11"/>
<dbReference type="AlphaFoldDB" id="W5IHW1"/>
<evidence type="ECO:0000256" key="3">
    <source>
        <dbReference type="ARBA" id="ARBA00022448"/>
    </source>
</evidence>
<dbReference type="InterPro" id="IPR003593">
    <property type="entry name" value="AAA+_ATPase"/>
</dbReference>
<dbReference type="GO" id="GO:0005524">
    <property type="term" value="F:ATP binding"/>
    <property type="evidence" value="ECO:0007669"/>
    <property type="project" value="UniProtKB-KW"/>
</dbReference>
<keyword evidence="4" id="KW-0547">Nucleotide-binding</keyword>
<keyword evidence="9" id="KW-1185">Reference proteome</keyword>
<organism evidence="8 9">
    <name type="scientific">Scardovia inopinata F0304</name>
    <dbReference type="NCBI Taxonomy" id="641146"/>
    <lineage>
        <taxon>Bacteria</taxon>
        <taxon>Bacillati</taxon>
        <taxon>Actinomycetota</taxon>
        <taxon>Actinomycetes</taxon>
        <taxon>Bifidobacteriales</taxon>
        <taxon>Bifidobacteriaceae</taxon>
        <taxon>Scardovia</taxon>
    </lineage>
</organism>
<name>W5IHW1_SCAIO</name>
<reference evidence="8 9" key="1">
    <citation type="submission" date="2012-01" db="EMBL/GenBank/DDBJ databases">
        <title>The Genome Sequence of Scardovia inopinata F0304.</title>
        <authorList>
            <consortium name="The Broad Institute Genome Sequencing Platform"/>
            <person name="Ward D."/>
            <person name="Earl A."/>
            <person name="Feldgarden M."/>
            <person name="Gevers D."/>
            <person name="Young S."/>
            <person name="Zeng Q."/>
            <person name="Koehrsen M."/>
            <person name="Alvarado L."/>
            <person name="Berlin A.M."/>
            <person name="Borenstein D."/>
            <person name="Chapman S.B."/>
            <person name="Chen Z."/>
            <person name="Engels R."/>
            <person name="Freedman E."/>
            <person name="Gellesch M."/>
            <person name="Goldberg J."/>
            <person name="Griggs A."/>
            <person name="Gujja S."/>
            <person name="Heilman E.R."/>
            <person name="Heiman D.I."/>
            <person name="Hepburn T.A."/>
            <person name="Howarth C."/>
            <person name="Jen D."/>
            <person name="Larson L."/>
            <person name="Mehta T."/>
            <person name="Park D."/>
            <person name="Pearson M."/>
            <person name="Richards J."/>
            <person name="Roberts A."/>
            <person name="Saif S."/>
            <person name="Shea T.D."/>
            <person name="Shenoy N."/>
            <person name="Sisk P."/>
            <person name="Stolte C."/>
            <person name="Sykes S.N."/>
            <person name="Walk T."/>
            <person name="White J."/>
            <person name="Yandava C."/>
            <person name="Izard J."/>
            <person name="Baranova O.V."/>
            <person name="Blanton J.M."/>
            <person name="Tanner A.C."/>
            <person name="Dewhirst F."/>
            <person name="Haas B."/>
            <person name="Nusbaum C."/>
            <person name="Birren B."/>
        </authorList>
    </citation>
    <scope>NUCLEOTIDE SEQUENCE [LARGE SCALE GENOMIC DNA]</scope>
    <source>
        <strain evidence="8 9">F0304</strain>
    </source>
</reference>
<evidence type="ECO:0000256" key="5">
    <source>
        <dbReference type="ARBA" id="ARBA00022840"/>
    </source>
</evidence>
<dbReference type="SUPFAM" id="SSF52540">
    <property type="entry name" value="P-loop containing nucleoside triphosphate hydrolases"/>
    <property type="match status" value="1"/>
</dbReference>
<dbReference type="Proteomes" id="UP000005777">
    <property type="component" value="Unassembled WGS sequence"/>
</dbReference>
<dbReference type="GO" id="GO:0046677">
    <property type="term" value="P:response to antibiotic"/>
    <property type="evidence" value="ECO:0007669"/>
    <property type="project" value="UniProtKB-KW"/>
</dbReference>
<dbReference type="InterPro" id="IPR027417">
    <property type="entry name" value="P-loop_NTPase"/>
</dbReference>
<keyword evidence="5" id="KW-0067">ATP-binding</keyword>
<evidence type="ECO:0000256" key="6">
    <source>
        <dbReference type="ARBA" id="ARBA00023251"/>
    </source>
</evidence>
<dbReference type="PANTHER" id="PTHR42711:SF5">
    <property type="entry name" value="ABC TRANSPORTER ATP-BINDING PROTEIN NATA"/>
    <property type="match status" value="1"/>
</dbReference>
<dbReference type="SMART" id="SM00382">
    <property type="entry name" value="AAA"/>
    <property type="match status" value="1"/>
</dbReference>
<gene>
    <name evidence="8" type="ORF">HMPREF9020_00072</name>
</gene>
<sequence>MAEVELGHVSFSYGSTRALKDITLSFDSGLYGLLGPNGAGKTTLMNLLTTLARPSEGSLIIHGYNAKVRSNVSHIRSAVGYLPQSFELMNASSIIRNVSYAAWAHGFSLTEAARAANLVIHDLDLDDYTHTPVRKLSGGTRQRVGIACAMVTQPDLLVLDEPTVGLEPIQRIQIRKLLDTYAQKHTVILSTHLVDDLAAMADQVIVLSKGRILLKGTMDDLAFLGDSDDKLSTIWESGYKNLLTTHGTPAGEPASQATDAKKD</sequence>
<evidence type="ECO:0000313" key="9">
    <source>
        <dbReference type="Proteomes" id="UP000005777"/>
    </source>
</evidence>
<evidence type="ECO:0000256" key="2">
    <source>
        <dbReference type="ARBA" id="ARBA00005417"/>
    </source>
</evidence>
<dbReference type="Pfam" id="PF00005">
    <property type="entry name" value="ABC_tran"/>
    <property type="match status" value="1"/>
</dbReference>
<evidence type="ECO:0000259" key="7">
    <source>
        <dbReference type="PROSITE" id="PS50893"/>
    </source>
</evidence>
<comment type="caution">
    <text evidence="8">The sequence shown here is derived from an EMBL/GenBank/DDBJ whole genome shotgun (WGS) entry which is preliminary data.</text>
</comment>
<dbReference type="EMBL" id="ADCX01000001">
    <property type="protein sequence ID" value="EFG26453.1"/>
    <property type="molecule type" value="Genomic_DNA"/>
</dbReference>
<evidence type="ECO:0000256" key="1">
    <source>
        <dbReference type="ARBA" id="ARBA00004202"/>
    </source>
</evidence>
<dbReference type="eggNOG" id="COG1131">
    <property type="taxonomic scope" value="Bacteria"/>
</dbReference>
<dbReference type="GO" id="GO:0005886">
    <property type="term" value="C:plasma membrane"/>
    <property type="evidence" value="ECO:0007669"/>
    <property type="project" value="UniProtKB-SubCell"/>
</dbReference>
<dbReference type="PANTHER" id="PTHR42711">
    <property type="entry name" value="ABC TRANSPORTER ATP-BINDING PROTEIN"/>
    <property type="match status" value="1"/>
</dbReference>
<dbReference type="GO" id="GO:0016887">
    <property type="term" value="F:ATP hydrolysis activity"/>
    <property type="evidence" value="ECO:0007669"/>
    <property type="project" value="InterPro"/>
</dbReference>
<dbReference type="Gene3D" id="3.40.50.300">
    <property type="entry name" value="P-loop containing nucleotide triphosphate hydrolases"/>
    <property type="match status" value="1"/>
</dbReference>
<protein>
    <recommendedName>
        <fullName evidence="7">ABC transporter domain-containing protein</fullName>
    </recommendedName>
</protein>
<proteinExistence type="inferred from homology"/>
<comment type="subcellular location">
    <subcellularLocation>
        <location evidence="1">Cell membrane</location>
        <topology evidence="1">Peripheral membrane protein</topology>
    </subcellularLocation>
</comment>
<dbReference type="RefSeq" id="WP_006292404.1">
    <property type="nucleotide sequence ID" value="NZ_GG770225.1"/>
</dbReference>
<accession>W5IHW1</accession>
<dbReference type="InterPro" id="IPR050763">
    <property type="entry name" value="ABC_transporter_ATP-binding"/>
</dbReference>
<evidence type="ECO:0000256" key="4">
    <source>
        <dbReference type="ARBA" id="ARBA00022741"/>
    </source>
</evidence>
<feature type="domain" description="ABC transporter" evidence="7">
    <location>
        <begin position="4"/>
        <end position="234"/>
    </location>
</feature>
<comment type="similarity">
    <text evidence="2">Belongs to the ABC transporter superfamily.</text>
</comment>
<keyword evidence="6" id="KW-0046">Antibiotic resistance</keyword>
<dbReference type="PROSITE" id="PS50893">
    <property type="entry name" value="ABC_TRANSPORTER_2"/>
    <property type="match status" value="1"/>
</dbReference>
<evidence type="ECO:0000313" key="8">
    <source>
        <dbReference type="EMBL" id="EFG26453.1"/>
    </source>
</evidence>
<keyword evidence="3" id="KW-0813">Transport</keyword>
<dbReference type="InterPro" id="IPR003439">
    <property type="entry name" value="ABC_transporter-like_ATP-bd"/>
</dbReference>